<feature type="compositionally biased region" description="Low complexity" evidence="1">
    <location>
        <begin position="846"/>
        <end position="855"/>
    </location>
</feature>
<dbReference type="InterPro" id="IPR027267">
    <property type="entry name" value="AH/BAR_dom_sf"/>
</dbReference>
<dbReference type="Proteomes" id="UP000054007">
    <property type="component" value="Unassembled WGS sequence"/>
</dbReference>
<feature type="compositionally biased region" description="Polar residues" evidence="1">
    <location>
        <begin position="460"/>
        <end position="473"/>
    </location>
</feature>
<evidence type="ECO:0000256" key="1">
    <source>
        <dbReference type="SAM" id="MobiDB-lite"/>
    </source>
</evidence>
<keyword evidence="3" id="KW-1185">Reference proteome</keyword>
<dbReference type="EMBL" id="KN880452">
    <property type="protein sequence ID" value="KIY71618.1"/>
    <property type="molecule type" value="Genomic_DNA"/>
</dbReference>
<evidence type="ECO:0000313" key="2">
    <source>
        <dbReference type="EMBL" id="KIY71618.1"/>
    </source>
</evidence>
<dbReference type="OrthoDB" id="3358861at2759"/>
<feature type="compositionally biased region" description="Polar residues" evidence="1">
    <location>
        <begin position="508"/>
        <end position="517"/>
    </location>
</feature>
<organism evidence="2 3">
    <name type="scientific">Cylindrobasidium torrendii FP15055 ss-10</name>
    <dbReference type="NCBI Taxonomy" id="1314674"/>
    <lineage>
        <taxon>Eukaryota</taxon>
        <taxon>Fungi</taxon>
        <taxon>Dikarya</taxon>
        <taxon>Basidiomycota</taxon>
        <taxon>Agaricomycotina</taxon>
        <taxon>Agaricomycetes</taxon>
        <taxon>Agaricomycetidae</taxon>
        <taxon>Agaricales</taxon>
        <taxon>Marasmiineae</taxon>
        <taxon>Physalacriaceae</taxon>
        <taxon>Cylindrobasidium</taxon>
    </lineage>
</organism>
<feature type="compositionally biased region" description="Low complexity" evidence="1">
    <location>
        <begin position="651"/>
        <end position="681"/>
    </location>
</feature>
<protein>
    <recommendedName>
        <fullName evidence="4">IMD domain-containing protein</fullName>
    </recommendedName>
</protein>
<proteinExistence type="predicted"/>
<accession>A0A0D7BM17</accession>
<feature type="compositionally biased region" description="Low complexity" evidence="1">
    <location>
        <begin position="798"/>
        <end position="807"/>
    </location>
</feature>
<feature type="compositionally biased region" description="Low complexity" evidence="1">
    <location>
        <begin position="629"/>
        <end position="638"/>
    </location>
</feature>
<feature type="region of interest" description="Disordered" evidence="1">
    <location>
        <begin position="284"/>
        <end position="937"/>
    </location>
</feature>
<feature type="region of interest" description="Disordered" evidence="1">
    <location>
        <begin position="226"/>
        <end position="253"/>
    </location>
</feature>
<feature type="compositionally biased region" description="Polar residues" evidence="1">
    <location>
        <begin position="687"/>
        <end position="707"/>
    </location>
</feature>
<gene>
    <name evidence="2" type="ORF">CYLTODRAFT_390021</name>
</gene>
<dbReference type="AlphaFoldDB" id="A0A0D7BM17"/>
<dbReference type="Gene3D" id="1.20.1270.60">
    <property type="entry name" value="Arfaptin homology (AH) domain/BAR domain"/>
    <property type="match status" value="1"/>
</dbReference>
<feature type="compositionally biased region" description="Polar residues" evidence="1">
    <location>
        <begin position="594"/>
        <end position="623"/>
    </location>
</feature>
<feature type="compositionally biased region" description="Polar residues" evidence="1">
    <location>
        <begin position="241"/>
        <end position="253"/>
    </location>
</feature>
<feature type="compositionally biased region" description="Low complexity" evidence="1">
    <location>
        <begin position="525"/>
        <end position="535"/>
    </location>
</feature>
<evidence type="ECO:0008006" key="4">
    <source>
        <dbReference type="Google" id="ProtNLM"/>
    </source>
</evidence>
<reference evidence="2 3" key="1">
    <citation type="journal article" date="2015" name="Fungal Genet. Biol.">
        <title>Evolution of novel wood decay mechanisms in Agaricales revealed by the genome sequences of Fistulina hepatica and Cylindrobasidium torrendii.</title>
        <authorList>
            <person name="Floudas D."/>
            <person name="Held B.W."/>
            <person name="Riley R."/>
            <person name="Nagy L.G."/>
            <person name="Koehler G."/>
            <person name="Ransdell A.S."/>
            <person name="Younus H."/>
            <person name="Chow J."/>
            <person name="Chiniquy J."/>
            <person name="Lipzen A."/>
            <person name="Tritt A."/>
            <person name="Sun H."/>
            <person name="Haridas S."/>
            <person name="LaButti K."/>
            <person name="Ohm R.A."/>
            <person name="Kues U."/>
            <person name="Blanchette R.A."/>
            <person name="Grigoriev I.V."/>
            <person name="Minto R.E."/>
            <person name="Hibbett D.S."/>
        </authorList>
    </citation>
    <scope>NUCLEOTIDE SEQUENCE [LARGE SCALE GENOMIC DNA]</scope>
    <source>
        <strain evidence="2 3">FP15055 ss-10</strain>
    </source>
</reference>
<feature type="compositionally biased region" description="Basic and acidic residues" evidence="1">
    <location>
        <begin position="374"/>
        <end position="386"/>
    </location>
</feature>
<name>A0A0D7BM17_9AGAR</name>
<evidence type="ECO:0000313" key="3">
    <source>
        <dbReference type="Proteomes" id="UP000054007"/>
    </source>
</evidence>
<sequence>MTSSGASPRLLANLLSHEKEYGKALAGVIDAGGAACTALVLCQPWLNQPIQQHTGSEDHQPRSVIQCLALADAGIRTYSAAFNTYMDGLKQLRDLEDSVKNLIRDREILVTRVLKASNKASSRDSTFMSGLSPSQSTASLDSYSGKSYALGGKSNKLPHWQAELQGCEVQLAATQRELDAKRVSAIRDGLRLRALAMVECGNLWAQAGKGILQLSSADGAPLPPLPDFSSLVNKPLPDDASSLTPSQSASQQDVELHIPPAHSVPDMGLPTVSNHVLSRRITEEDLNENASSSSDSEAEVEVVENPRFSAPSPPKSSPTKRFATMGHARTREDSPSRSSSLFGHIRGLFSGKRTSSVNGDVEDDEKPSRHRKSKTWDTSRMDKNTPRPEPNVMPSSPSASVLDVSSPRSRRLRKNSEIQRRRRSASLDGGLPRPPSPARLDSMQTATSTKPSKKKGFGNISRSDSLKSGTSAMSAPATVQRRVVSPPPPMPNNATVHHVPQHQHRRQSSLNNNTPATTKGERRASSPPEAGGSSSLMSIVENVTRANRAATLDADNGRDRAVSSGLVSVKAPHSYNRKEIDRLPMESLLEHGTASRSQAASPKPKQSNGTPPSMYQAKAPTSLSREDLVSLSAASAVVGSTTANPSTSPEPSKTTQQQPIPSSSSSSPQSSSLSSATRPQPLRSALRNGTSRTPSPMSPVARTSSPETKPMVVHSPAPMHAVKAPPPLTIEQSPSPKARSPPPAVSSPPKTLNAPQIEARQPSPASDDDAASMLSFVTSNEQFYDAPDDEDTTPMPTPRAAQPSTPQVVPPTPLAKEGTTDYVTLTPGAAHHVPNGLAEEEHGSRTDISTSTDSTIGGGQTSMQQTPHLPARRKSVRVSLRPTFSPTPPAIEYDEWHRGDTQEGRANGHGKRSWSRGDGEEPPDMWQDSSEEEETAQYSAAKKLLNKVAKKEKKARGG</sequence>
<feature type="compositionally biased region" description="Basic and acidic residues" evidence="1">
    <location>
        <begin position="894"/>
        <end position="903"/>
    </location>
</feature>
<dbReference type="STRING" id="1314674.A0A0D7BM17"/>
<feature type="compositionally biased region" description="Polar residues" evidence="1">
    <location>
        <begin position="639"/>
        <end position="650"/>
    </location>
</feature>
<feature type="compositionally biased region" description="Low complexity" evidence="1">
    <location>
        <begin position="394"/>
        <end position="407"/>
    </location>
</feature>